<evidence type="ECO:0000313" key="4">
    <source>
        <dbReference type="Proteomes" id="UP000295096"/>
    </source>
</evidence>
<feature type="chain" id="PRO_5020242166" description="Proteophosphoglycan ppg4" evidence="2">
    <location>
        <begin position="22"/>
        <end position="115"/>
    </location>
</feature>
<dbReference type="Proteomes" id="UP000295096">
    <property type="component" value="Unassembled WGS sequence"/>
</dbReference>
<feature type="signal peptide" evidence="2">
    <location>
        <begin position="1"/>
        <end position="21"/>
    </location>
</feature>
<organism evidence="3 4">
    <name type="scientific">Dankookia rubra</name>
    <dbReference type="NCBI Taxonomy" id="1442381"/>
    <lineage>
        <taxon>Bacteria</taxon>
        <taxon>Pseudomonadati</taxon>
        <taxon>Pseudomonadota</taxon>
        <taxon>Alphaproteobacteria</taxon>
        <taxon>Acetobacterales</taxon>
        <taxon>Roseomonadaceae</taxon>
        <taxon>Dankookia</taxon>
    </lineage>
</organism>
<evidence type="ECO:0000313" key="3">
    <source>
        <dbReference type="EMBL" id="TDH60186.1"/>
    </source>
</evidence>
<keyword evidence="4" id="KW-1185">Reference proteome</keyword>
<name>A0A4R5QBH2_9PROT</name>
<dbReference type="OrthoDB" id="10015189at2"/>
<feature type="compositionally biased region" description="Low complexity" evidence="1">
    <location>
        <begin position="32"/>
        <end position="49"/>
    </location>
</feature>
<comment type="caution">
    <text evidence="3">The sequence shown here is derived from an EMBL/GenBank/DDBJ whole genome shotgun (WGS) entry which is preliminary data.</text>
</comment>
<dbReference type="RefSeq" id="WP_133291023.1">
    <property type="nucleotide sequence ID" value="NZ_SMSJ01000043.1"/>
</dbReference>
<sequence>MKHLTALALAVPLLATTGALAQQARPEGNTGSGAAMSGAQSQSSGMPAGTAAPQPNLHSPAPAGASNTPARRRPEGNLGSGAAMSGAQSQGMGAQPNAGSSAAPQPTQSPARPAR</sequence>
<evidence type="ECO:0000256" key="1">
    <source>
        <dbReference type="SAM" id="MobiDB-lite"/>
    </source>
</evidence>
<accession>A0A4R5QBH2</accession>
<gene>
    <name evidence="3" type="ORF">E2C06_23465</name>
</gene>
<dbReference type="EMBL" id="SMSJ01000043">
    <property type="protein sequence ID" value="TDH60186.1"/>
    <property type="molecule type" value="Genomic_DNA"/>
</dbReference>
<feature type="region of interest" description="Disordered" evidence="1">
    <location>
        <begin position="22"/>
        <end position="115"/>
    </location>
</feature>
<evidence type="ECO:0000256" key="2">
    <source>
        <dbReference type="SAM" id="SignalP"/>
    </source>
</evidence>
<feature type="compositionally biased region" description="Polar residues" evidence="1">
    <location>
        <begin position="86"/>
        <end position="115"/>
    </location>
</feature>
<proteinExistence type="predicted"/>
<keyword evidence="2" id="KW-0732">Signal</keyword>
<dbReference type="AlphaFoldDB" id="A0A4R5QBH2"/>
<reference evidence="3 4" key="1">
    <citation type="journal article" date="2016" name="J. Microbiol.">
        <title>Dankookia rubra gen. nov., sp. nov., an alphaproteobacterium isolated from sediment of a shallow stream.</title>
        <authorList>
            <person name="Kim W.H."/>
            <person name="Kim D.H."/>
            <person name="Kang K."/>
            <person name="Ahn T.Y."/>
        </authorList>
    </citation>
    <scope>NUCLEOTIDE SEQUENCE [LARGE SCALE GENOMIC DNA]</scope>
    <source>
        <strain evidence="3 4">JCM30602</strain>
    </source>
</reference>
<evidence type="ECO:0008006" key="5">
    <source>
        <dbReference type="Google" id="ProtNLM"/>
    </source>
</evidence>
<protein>
    <recommendedName>
        <fullName evidence="5">Proteophosphoglycan ppg4</fullName>
    </recommendedName>
</protein>